<feature type="compositionally biased region" description="Basic residues" evidence="1">
    <location>
        <begin position="268"/>
        <end position="277"/>
    </location>
</feature>
<dbReference type="AlphaFoldDB" id="A0A9P6A3K4"/>
<feature type="region of interest" description="Disordered" evidence="1">
    <location>
        <begin position="216"/>
        <end position="277"/>
    </location>
</feature>
<feature type="compositionally biased region" description="Polar residues" evidence="1">
    <location>
        <begin position="232"/>
        <end position="246"/>
    </location>
</feature>
<feature type="region of interest" description="Disordered" evidence="1">
    <location>
        <begin position="162"/>
        <end position="193"/>
    </location>
</feature>
<evidence type="ECO:0000313" key="2">
    <source>
        <dbReference type="EMBL" id="KAF9497595.1"/>
    </source>
</evidence>
<evidence type="ECO:0000313" key="3">
    <source>
        <dbReference type="Proteomes" id="UP000807025"/>
    </source>
</evidence>
<gene>
    <name evidence="2" type="ORF">BDN71DRAFT_1504597</name>
</gene>
<dbReference type="EMBL" id="MU154542">
    <property type="protein sequence ID" value="KAF9497595.1"/>
    <property type="molecule type" value="Genomic_DNA"/>
</dbReference>
<name>A0A9P6A3K4_PLEER</name>
<reference evidence="2" key="1">
    <citation type="submission" date="2020-11" db="EMBL/GenBank/DDBJ databases">
        <authorList>
            <consortium name="DOE Joint Genome Institute"/>
            <person name="Ahrendt S."/>
            <person name="Riley R."/>
            <person name="Andreopoulos W."/>
            <person name="Labutti K."/>
            <person name="Pangilinan J."/>
            <person name="Ruiz-Duenas F.J."/>
            <person name="Barrasa J.M."/>
            <person name="Sanchez-Garcia M."/>
            <person name="Camarero S."/>
            <person name="Miyauchi S."/>
            <person name="Serrano A."/>
            <person name="Linde D."/>
            <person name="Babiker R."/>
            <person name="Drula E."/>
            <person name="Ayuso-Fernandez I."/>
            <person name="Pacheco R."/>
            <person name="Padilla G."/>
            <person name="Ferreira P."/>
            <person name="Barriuso J."/>
            <person name="Kellner H."/>
            <person name="Castanera R."/>
            <person name="Alfaro M."/>
            <person name="Ramirez L."/>
            <person name="Pisabarro A.G."/>
            <person name="Kuo A."/>
            <person name="Tritt A."/>
            <person name="Lipzen A."/>
            <person name="He G."/>
            <person name="Yan M."/>
            <person name="Ng V."/>
            <person name="Cullen D."/>
            <person name="Martin F."/>
            <person name="Rosso M.-N."/>
            <person name="Henrissat B."/>
            <person name="Hibbett D."/>
            <person name="Martinez A.T."/>
            <person name="Grigoriev I.V."/>
        </authorList>
    </citation>
    <scope>NUCLEOTIDE SEQUENCE</scope>
    <source>
        <strain evidence="2">ATCC 90797</strain>
    </source>
</reference>
<protein>
    <submittedName>
        <fullName evidence="2">Uncharacterized protein</fullName>
    </submittedName>
</protein>
<proteinExistence type="predicted"/>
<comment type="caution">
    <text evidence="2">The sequence shown here is derived from an EMBL/GenBank/DDBJ whole genome shotgun (WGS) entry which is preliminary data.</text>
</comment>
<accession>A0A9P6A3K4</accession>
<organism evidence="2 3">
    <name type="scientific">Pleurotus eryngii</name>
    <name type="common">Boletus of the steppes</name>
    <dbReference type="NCBI Taxonomy" id="5323"/>
    <lineage>
        <taxon>Eukaryota</taxon>
        <taxon>Fungi</taxon>
        <taxon>Dikarya</taxon>
        <taxon>Basidiomycota</taxon>
        <taxon>Agaricomycotina</taxon>
        <taxon>Agaricomycetes</taxon>
        <taxon>Agaricomycetidae</taxon>
        <taxon>Agaricales</taxon>
        <taxon>Pleurotineae</taxon>
        <taxon>Pleurotaceae</taxon>
        <taxon>Pleurotus</taxon>
    </lineage>
</organism>
<evidence type="ECO:0000256" key="1">
    <source>
        <dbReference type="SAM" id="MobiDB-lite"/>
    </source>
</evidence>
<sequence length="277" mass="30417">MARKKKSVLVAAARARNAKFAKKLEQKPIEISSSSDSEVCHWDGGVNHEPTSDSEFCITDSEMDTSDCEEFSDLDGEDLVDSIEEEMKKKGLPVPLAIIMQSAGQTAVWKKAERNWAMGYNGQSARTKQLHAKKACEKAATDVVLRKSKGADMMRSFVTTPKHPTRCSVNANQAVPGPETHVPQTLSPLPPLPLLDLDEEDIFHGYLSDISELDDLESDTGHTADDEDDEQQPTTVISEQSNSVTDSPAHPANPASEDQFPVRLAPPLKRRKLEVPV</sequence>
<keyword evidence="3" id="KW-1185">Reference proteome</keyword>
<feature type="region of interest" description="Disordered" evidence="1">
    <location>
        <begin position="35"/>
        <end position="54"/>
    </location>
</feature>
<dbReference type="Proteomes" id="UP000807025">
    <property type="component" value="Unassembled WGS sequence"/>
</dbReference>
<dbReference type="OrthoDB" id="2692741at2759"/>